<sequence>MTFHIKTIGNNIDQIALAEVEAPFMVNEVEEEQADAFICRAQPFHNYTFSKKLLAIGRAGAGFNNIPIERCAQEGIVVFNAPGGNANAVKELVLGMMIFGTRNLEQANQWLRAQTGTDEEIDQRVEEAKKVFSGSELAGKTLGVIGLGNIGSRVANDARRLGMKVLGYDPYLSIEHAWNLSHHVKRVHQLTELLQKSDYITVHMPATPETQGLLNWANLSQCKKGVILLNYARDEISNKKDILRAIDAGIVKFFGTDFGSECFNNCAQVFLTPHLGGSTKEAGLNCTRMALDSVQTYLQTGEIINAVNFPRVTQELLSPYRITLINKNVPNVVAQISMAVAKENINIANIVNRGQGDYAYTLLDLDEQDEEKIKALIERFSKADNVVRVRLIKNKRGM</sequence>
<dbReference type="Gene3D" id="3.40.50.720">
    <property type="entry name" value="NAD(P)-binding Rossmann-like Domain"/>
    <property type="match status" value="2"/>
</dbReference>
<dbReference type="CDD" id="cd04901">
    <property type="entry name" value="ACT_3PGDH"/>
    <property type="match status" value="1"/>
</dbReference>
<comment type="function">
    <text evidence="1">Catalyzes the reversible oxidation of 3-phospho-D-glycerate to 3-phosphonooxypyruvate, the first step of the phosphorylated L-serine biosynthesis pathway. Also catalyzes the reversible oxidation of 2-hydroxyglutarate to 2-oxoglutarate.</text>
</comment>
<evidence type="ECO:0000256" key="8">
    <source>
        <dbReference type="ARBA" id="ARBA00023027"/>
    </source>
</evidence>
<comment type="catalytic activity">
    <reaction evidence="11">
        <text>(2R)-3-phosphoglycerate + NAD(+) = 3-phosphooxypyruvate + NADH + H(+)</text>
        <dbReference type="Rhea" id="RHEA:12641"/>
        <dbReference type="ChEBI" id="CHEBI:15378"/>
        <dbReference type="ChEBI" id="CHEBI:18110"/>
        <dbReference type="ChEBI" id="CHEBI:57540"/>
        <dbReference type="ChEBI" id="CHEBI:57945"/>
        <dbReference type="ChEBI" id="CHEBI:58272"/>
        <dbReference type="EC" id="1.1.1.95"/>
    </reaction>
</comment>
<dbReference type="InterPro" id="IPR006139">
    <property type="entry name" value="D-isomer_2_OHA_DH_cat_dom"/>
</dbReference>
<feature type="domain" description="ACT" evidence="13">
    <location>
        <begin position="321"/>
        <end position="394"/>
    </location>
</feature>
<dbReference type="KEGG" id="lti:JW886_03530"/>
<comment type="catalytic activity">
    <reaction evidence="10">
        <text>(R)-2-hydroxyglutarate + NAD(+) = 2-oxoglutarate + NADH + H(+)</text>
        <dbReference type="Rhea" id="RHEA:49612"/>
        <dbReference type="ChEBI" id="CHEBI:15378"/>
        <dbReference type="ChEBI" id="CHEBI:15801"/>
        <dbReference type="ChEBI" id="CHEBI:16810"/>
        <dbReference type="ChEBI" id="CHEBI:57540"/>
        <dbReference type="ChEBI" id="CHEBI:57945"/>
        <dbReference type="EC" id="1.1.1.399"/>
    </reaction>
</comment>
<evidence type="ECO:0000256" key="3">
    <source>
        <dbReference type="ARBA" id="ARBA00005854"/>
    </source>
</evidence>
<evidence type="ECO:0000256" key="7">
    <source>
        <dbReference type="ARBA" id="ARBA00023002"/>
    </source>
</evidence>
<dbReference type="Gene3D" id="3.30.70.260">
    <property type="match status" value="1"/>
</dbReference>
<dbReference type="InterPro" id="IPR002912">
    <property type="entry name" value="ACT_dom"/>
</dbReference>
<dbReference type="CDD" id="cd12174">
    <property type="entry name" value="PGDH_like_3"/>
    <property type="match status" value="1"/>
</dbReference>
<dbReference type="RefSeq" id="WP_205872319.1">
    <property type="nucleotide sequence ID" value="NZ_CP070872.1"/>
</dbReference>
<dbReference type="SUPFAM" id="SSF55021">
    <property type="entry name" value="ACT-like"/>
    <property type="match status" value="1"/>
</dbReference>
<dbReference type="Proteomes" id="UP000663608">
    <property type="component" value="Chromosome"/>
</dbReference>
<gene>
    <name evidence="14" type="ORF">JW886_03530</name>
</gene>
<dbReference type="EC" id="1.1.1.95" evidence="5"/>
<dbReference type="PROSITE" id="PS51671">
    <property type="entry name" value="ACT"/>
    <property type="match status" value="1"/>
</dbReference>
<evidence type="ECO:0000313" key="15">
    <source>
        <dbReference type="Proteomes" id="UP000663608"/>
    </source>
</evidence>
<evidence type="ECO:0000256" key="5">
    <source>
        <dbReference type="ARBA" id="ARBA00013143"/>
    </source>
</evidence>
<dbReference type="InterPro" id="IPR045865">
    <property type="entry name" value="ACT-like_dom_sf"/>
</dbReference>
<name>A0AA45KIU4_9LACT</name>
<dbReference type="InterPro" id="IPR036291">
    <property type="entry name" value="NAD(P)-bd_dom_sf"/>
</dbReference>
<dbReference type="Pfam" id="PF02826">
    <property type="entry name" value="2-Hacid_dh_C"/>
    <property type="match status" value="1"/>
</dbReference>
<dbReference type="EC" id="1.1.1.399" evidence="4"/>
<organism evidence="14 15">
    <name type="scientific">Lactococcus taiwanensis</name>
    <dbReference type="NCBI Taxonomy" id="1151742"/>
    <lineage>
        <taxon>Bacteria</taxon>
        <taxon>Bacillati</taxon>
        <taxon>Bacillota</taxon>
        <taxon>Bacilli</taxon>
        <taxon>Lactobacillales</taxon>
        <taxon>Streptococcaceae</taxon>
        <taxon>Lactococcus</taxon>
    </lineage>
</organism>
<evidence type="ECO:0000256" key="9">
    <source>
        <dbReference type="ARBA" id="ARBA00030455"/>
    </source>
</evidence>
<evidence type="ECO:0000256" key="2">
    <source>
        <dbReference type="ARBA" id="ARBA00005216"/>
    </source>
</evidence>
<dbReference type="GO" id="GO:0051287">
    <property type="term" value="F:NAD binding"/>
    <property type="evidence" value="ECO:0007669"/>
    <property type="project" value="InterPro"/>
</dbReference>
<dbReference type="PANTHER" id="PTHR42938">
    <property type="entry name" value="FORMATE DEHYDROGENASE 1"/>
    <property type="match status" value="1"/>
</dbReference>
<evidence type="ECO:0000256" key="11">
    <source>
        <dbReference type="ARBA" id="ARBA00048731"/>
    </source>
</evidence>
<accession>A0AA45KIU4</accession>
<dbReference type="AlphaFoldDB" id="A0AA45KIU4"/>
<keyword evidence="8" id="KW-0520">NAD</keyword>
<dbReference type="Pfam" id="PF00389">
    <property type="entry name" value="2-Hacid_dh"/>
    <property type="match status" value="1"/>
</dbReference>
<comment type="pathway">
    <text evidence="2">Amino-acid biosynthesis; L-serine biosynthesis; L-serine from 3-phospho-D-glycerate: step 1/3.</text>
</comment>
<evidence type="ECO:0000256" key="1">
    <source>
        <dbReference type="ARBA" id="ARBA00003800"/>
    </source>
</evidence>
<reference evidence="14 15" key="1">
    <citation type="submission" date="2021-02" db="EMBL/GenBank/DDBJ databases">
        <title>Complete genome sequence of Lactococcus lactis strain K_LL004.</title>
        <authorList>
            <person name="Kim H.B."/>
        </authorList>
    </citation>
    <scope>NUCLEOTIDE SEQUENCE [LARGE SCALE GENOMIC DNA]</scope>
    <source>
        <strain evidence="14 15">K_LL004</strain>
    </source>
</reference>
<keyword evidence="7 12" id="KW-0560">Oxidoreductase</keyword>
<dbReference type="SUPFAM" id="SSF52283">
    <property type="entry name" value="Formate/glycerate dehydrogenase catalytic domain-like"/>
    <property type="match status" value="1"/>
</dbReference>
<comment type="similarity">
    <text evidence="3 12">Belongs to the D-isomer specific 2-hydroxyacid dehydrogenase family.</text>
</comment>
<evidence type="ECO:0000256" key="12">
    <source>
        <dbReference type="RuleBase" id="RU003719"/>
    </source>
</evidence>
<dbReference type="PROSITE" id="PS00065">
    <property type="entry name" value="D_2_HYDROXYACID_DH_1"/>
    <property type="match status" value="1"/>
</dbReference>
<dbReference type="SUPFAM" id="SSF51735">
    <property type="entry name" value="NAD(P)-binding Rossmann-fold domains"/>
    <property type="match status" value="1"/>
</dbReference>
<dbReference type="InterPro" id="IPR029752">
    <property type="entry name" value="D-isomer_DH_CS1"/>
</dbReference>
<dbReference type="InterPro" id="IPR006140">
    <property type="entry name" value="D-isomer_DH_NAD-bd"/>
</dbReference>
<dbReference type="EMBL" id="CP070872">
    <property type="protein sequence ID" value="QSE77328.1"/>
    <property type="molecule type" value="Genomic_DNA"/>
</dbReference>
<evidence type="ECO:0000256" key="6">
    <source>
        <dbReference type="ARBA" id="ARBA00021582"/>
    </source>
</evidence>
<proteinExistence type="inferred from homology"/>
<evidence type="ECO:0000259" key="13">
    <source>
        <dbReference type="PROSITE" id="PS51671"/>
    </source>
</evidence>
<evidence type="ECO:0000256" key="10">
    <source>
        <dbReference type="ARBA" id="ARBA00048126"/>
    </source>
</evidence>
<dbReference type="GO" id="GO:0004617">
    <property type="term" value="F:phosphoglycerate dehydrogenase activity"/>
    <property type="evidence" value="ECO:0007669"/>
    <property type="project" value="UniProtKB-EC"/>
</dbReference>
<evidence type="ECO:0000313" key="14">
    <source>
        <dbReference type="EMBL" id="QSE77328.1"/>
    </source>
</evidence>
<keyword evidence="15" id="KW-1185">Reference proteome</keyword>
<dbReference type="PANTHER" id="PTHR42938:SF47">
    <property type="entry name" value="HYDROXYPYRUVATE REDUCTASE"/>
    <property type="match status" value="1"/>
</dbReference>
<evidence type="ECO:0000256" key="4">
    <source>
        <dbReference type="ARBA" id="ARBA00013001"/>
    </source>
</evidence>
<protein>
    <recommendedName>
        <fullName evidence="6">D-3-phosphoglycerate dehydrogenase</fullName>
        <ecNumber evidence="4">1.1.1.399</ecNumber>
        <ecNumber evidence="5">1.1.1.95</ecNumber>
    </recommendedName>
    <alternativeName>
        <fullName evidence="9">2-oxoglutarate reductase</fullName>
    </alternativeName>
</protein>